<name>J7MCC0_THEOR</name>
<dbReference type="AlphaFoldDB" id="J7MCC0"/>
<dbReference type="GeneID" id="20716826"/>
<dbReference type="KEGG" id="tot:TOT_040000784"/>
<organism evidence="1 2">
    <name type="scientific">Theileria orientalis strain Shintoku</name>
    <dbReference type="NCBI Taxonomy" id="869250"/>
    <lineage>
        <taxon>Eukaryota</taxon>
        <taxon>Sar</taxon>
        <taxon>Alveolata</taxon>
        <taxon>Apicomplexa</taxon>
        <taxon>Aconoidasida</taxon>
        <taxon>Piroplasmida</taxon>
        <taxon>Theileriidae</taxon>
        <taxon>Theileria</taxon>
    </lineage>
</organism>
<gene>
    <name evidence="1" type="ORF">TOT_040000784</name>
</gene>
<dbReference type="VEuPathDB" id="PiroplasmaDB:TOT_040000784"/>
<reference evidence="1 2" key="1">
    <citation type="journal article" date="2012" name="MBio">
        <title>Comparative genome analysis of three eukaryotic parasites with differing abilities to transform leukocytes reveals key mediators of Theileria-induced leukocyte transformation.</title>
        <authorList>
            <person name="Hayashida K."/>
            <person name="Hara Y."/>
            <person name="Abe T."/>
            <person name="Yamasaki C."/>
            <person name="Toyoda A."/>
            <person name="Kosuge T."/>
            <person name="Suzuki Y."/>
            <person name="Sato Y."/>
            <person name="Kawashima S."/>
            <person name="Katayama T."/>
            <person name="Wakaguri H."/>
            <person name="Inoue N."/>
            <person name="Homma K."/>
            <person name="Tada-Umezaki M."/>
            <person name="Yagi Y."/>
            <person name="Fujii Y."/>
            <person name="Habara T."/>
            <person name="Kanehisa M."/>
            <person name="Watanabe H."/>
            <person name="Ito K."/>
            <person name="Gojobori T."/>
            <person name="Sugawara H."/>
            <person name="Imanishi T."/>
            <person name="Weir W."/>
            <person name="Gardner M."/>
            <person name="Pain A."/>
            <person name="Shiels B."/>
            <person name="Hattori M."/>
            <person name="Nene V."/>
            <person name="Sugimoto C."/>
        </authorList>
    </citation>
    <scope>NUCLEOTIDE SEQUENCE [LARGE SCALE GENOMIC DNA]</scope>
    <source>
        <strain evidence="1 2">Shintoku</strain>
    </source>
</reference>
<dbReference type="EMBL" id="AP011949">
    <property type="protein sequence ID" value="BAM42417.1"/>
    <property type="molecule type" value="Genomic_DNA"/>
</dbReference>
<protein>
    <submittedName>
        <fullName evidence="1">Uncharacterized protein</fullName>
    </submittedName>
</protein>
<sequence>MSTNKKLLLRVLDGNHGQNYNIKESKQDIGGNNEFVKYIYTVDDSYVAMTVLYSDKLIAKETNVKIDEIILKNTKNISFDGQRYDRISVYYTKRNVALLVEFTKELSTEWFVRKDQVGVYWACENLNYEGKGGLENKLREIEFNIKGKISYLLDKNSSYSDYVEFSNENVLIDEFKKCIHKPRNEKFSSTLLLYKGALIESMKSDELEKITEIEEQAYESVTVYFGVKLKIENDFPPLIIKLTKSQNNFNQYYVNKTYNLKSYWDKIDDLSTIDGEKQLINQLKKAQFDLVQSVLILIDEQKTVQYDNGKFSQIIKENKINSVMGKKVSVKKSDNNKFNCLKSYNVEIYEHDISKSVVSYEYGSKKMFGLRFFFNCNNKCSDLELYINNETNDASREYLYYEKTKDTLFVFFYERDPRPLLFCYDNQVFRPCSLENYNKKWVKVQNLNNVTCESDISNNKLLKILLKVTYMMNPVRIDRGIKVDESDYYVTQPLNDPAKTQVKIKVSCSKMGSYKLYTHSPGNPSYVLGEVSHGINKLFKSYEEYHGELSQKHKNKFPQKVSTYYHENDDGRNCPLMIVLEYDRNIGSGITNNTSEYYKLTSKKWPMNWTKIQDNNIEGIENISYNDSESSALTKKLDEILKELDINYNKKSDFYIYSRDVTKYPGIPPSGNLNDDSSSGAVAGTITTLSLAGAGGGFLFYKYQAIVMSFIRSLFH</sequence>
<accession>J7MCC0</accession>
<dbReference type="RefSeq" id="XP_009692718.1">
    <property type="nucleotide sequence ID" value="XM_009694423.1"/>
</dbReference>
<keyword evidence="2" id="KW-1185">Reference proteome</keyword>
<proteinExistence type="predicted"/>
<dbReference type="OrthoDB" id="10646019at2759"/>
<evidence type="ECO:0000313" key="2">
    <source>
        <dbReference type="Proteomes" id="UP000003786"/>
    </source>
</evidence>
<dbReference type="Proteomes" id="UP000003786">
    <property type="component" value="Chromosome 4"/>
</dbReference>
<evidence type="ECO:0000313" key="1">
    <source>
        <dbReference type="EMBL" id="BAM42417.1"/>
    </source>
</evidence>